<feature type="compositionally biased region" description="Basic and acidic residues" evidence="5">
    <location>
        <begin position="185"/>
        <end position="201"/>
    </location>
</feature>
<dbReference type="Pfam" id="PF00440">
    <property type="entry name" value="TetR_N"/>
    <property type="match status" value="1"/>
</dbReference>
<organism evidence="7 8">
    <name type="scientific">Nocardia terpenica</name>
    <dbReference type="NCBI Taxonomy" id="455432"/>
    <lineage>
        <taxon>Bacteria</taxon>
        <taxon>Bacillati</taxon>
        <taxon>Actinomycetota</taxon>
        <taxon>Actinomycetes</taxon>
        <taxon>Mycobacteriales</taxon>
        <taxon>Nocardiaceae</taxon>
        <taxon>Nocardia</taxon>
    </lineage>
</organism>
<dbReference type="Gene3D" id="1.10.357.10">
    <property type="entry name" value="Tetracycline Repressor, domain 2"/>
    <property type="match status" value="1"/>
</dbReference>
<feature type="domain" description="HTH tetR-type" evidence="6">
    <location>
        <begin position="6"/>
        <end position="65"/>
    </location>
</feature>
<dbReference type="PANTHER" id="PTHR30055">
    <property type="entry name" value="HTH-TYPE TRANSCRIPTIONAL REGULATOR RUTR"/>
    <property type="match status" value="1"/>
</dbReference>
<feature type="region of interest" description="Disordered" evidence="5">
    <location>
        <begin position="182"/>
        <end position="201"/>
    </location>
</feature>
<evidence type="ECO:0000313" key="8">
    <source>
        <dbReference type="Proteomes" id="UP000221961"/>
    </source>
</evidence>
<dbReference type="GO" id="GO:0000976">
    <property type="term" value="F:transcription cis-regulatory region binding"/>
    <property type="evidence" value="ECO:0007669"/>
    <property type="project" value="TreeGrafter"/>
</dbReference>
<dbReference type="PROSITE" id="PS50977">
    <property type="entry name" value="HTH_TETR_2"/>
    <property type="match status" value="1"/>
</dbReference>
<evidence type="ECO:0000256" key="2">
    <source>
        <dbReference type="ARBA" id="ARBA00023125"/>
    </source>
</evidence>
<keyword evidence="1" id="KW-0805">Transcription regulation</keyword>
<dbReference type="SUPFAM" id="SSF48498">
    <property type="entry name" value="Tetracyclin repressor-like, C-terminal domain"/>
    <property type="match status" value="1"/>
</dbReference>
<proteinExistence type="predicted"/>
<dbReference type="SUPFAM" id="SSF46689">
    <property type="entry name" value="Homeodomain-like"/>
    <property type="match status" value="1"/>
</dbReference>
<dbReference type="InterPro" id="IPR001647">
    <property type="entry name" value="HTH_TetR"/>
</dbReference>
<dbReference type="Pfam" id="PF21597">
    <property type="entry name" value="TetR_C_43"/>
    <property type="match status" value="1"/>
</dbReference>
<dbReference type="AlphaFoldDB" id="A0A291RR56"/>
<evidence type="ECO:0000256" key="1">
    <source>
        <dbReference type="ARBA" id="ARBA00023015"/>
    </source>
</evidence>
<dbReference type="PANTHER" id="PTHR30055:SF234">
    <property type="entry name" value="HTH-TYPE TRANSCRIPTIONAL REGULATOR BETI"/>
    <property type="match status" value="1"/>
</dbReference>
<dbReference type="KEGG" id="ntp:CRH09_31845"/>
<keyword evidence="2 4" id="KW-0238">DNA-binding</keyword>
<reference evidence="7 8" key="1">
    <citation type="submission" date="2017-10" db="EMBL/GenBank/DDBJ databases">
        <title>Comparative genomics between pathogenic Norcardia.</title>
        <authorList>
            <person name="Zeng L."/>
        </authorList>
    </citation>
    <scope>NUCLEOTIDE SEQUENCE [LARGE SCALE GENOMIC DNA]</scope>
    <source>
        <strain evidence="7 8">NC_YFY_NT001</strain>
    </source>
</reference>
<evidence type="ECO:0000256" key="5">
    <source>
        <dbReference type="SAM" id="MobiDB-lite"/>
    </source>
</evidence>
<gene>
    <name evidence="7" type="ORF">CRH09_31845</name>
</gene>
<accession>A0A291RR56</accession>
<dbReference type="InterPro" id="IPR049445">
    <property type="entry name" value="TetR_SbtR-like_C"/>
</dbReference>
<keyword evidence="3" id="KW-0804">Transcription</keyword>
<evidence type="ECO:0000259" key="6">
    <source>
        <dbReference type="PROSITE" id="PS50977"/>
    </source>
</evidence>
<evidence type="ECO:0000256" key="3">
    <source>
        <dbReference type="ARBA" id="ARBA00023163"/>
    </source>
</evidence>
<dbReference type="PRINTS" id="PR00455">
    <property type="entry name" value="HTHTETR"/>
</dbReference>
<dbReference type="InterPro" id="IPR036271">
    <property type="entry name" value="Tet_transcr_reg_TetR-rel_C_sf"/>
</dbReference>
<dbReference type="GO" id="GO:0003700">
    <property type="term" value="F:DNA-binding transcription factor activity"/>
    <property type="evidence" value="ECO:0007669"/>
    <property type="project" value="TreeGrafter"/>
</dbReference>
<dbReference type="Proteomes" id="UP000221961">
    <property type="component" value="Chromosome"/>
</dbReference>
<evidence type="ECO:0000256" key="4">
    <source>
        <dbReference type="PROSITE-ProRule" id="PRU00335"/>
    </source>
</evidence>
<dbReference type="InterPro" id="IPR009057">
    <property type="entry name" value="Homeodomain-like_sf"/>
</dbReference>
<dbReference type="InterPro" id="IPR050109">
    <property type="entry name" value="HTH-type_TetR-like_transc_reg"/>
</dbReference>
<sequence length="201" mass="21798">MRADARRNYERIIECAREAFAEHGPGAPLDDIARRACVGPGTLYRHFPQRDALIEAVYRANLEELAQHAYDLLETLPPGPALEQWFRAQVDYAMGKRSLATTLKAVIDRESETFTLCSRLIGDAVTALVTAAQEAGEIRADVVPRDVLRMGHGIGVACETAPDAAERLIAVALAGLRAPAAADGEGGHELENRGGEERAQR</sequence>
<evidence type="ECO:0000313" key="7">
    <source>
        <dbReference type="EMBL" id="ATL70101.1"/>
    </source>
</evidence>
<dbReference type="EMBL" id="CP023778">
    <property type="protein sequence ID" value="ATL70101.1"/>
    <property type="molecule type" value="Genomic_DNA"/>
</dbReference>
<name>A0A291RR56_9NOCA</name>
<feature type="DNA-binding region" description="H-T-H motif" evidence="4">
    <location>
        <begin position="28"/>
        <end position="47"/>
    </location>
</feature>
<protein>
    <submittedName>
        <fullName evidence="7">TetR family transcriptional regulator</fullName>
    </submittedName>
</protein>